<feature type="coiled-coil region" evidence="1">
    <location>
        <begin position="70"/>
        <end position="97"/>
    </location>
</feature>
<accession>A0A834XHE1</accession>
<keyword evidence="3" id="KW-1185">Reference proteome</keyword>
<dbReference type="GO" id="GO:0016787">
    <property type="term" value="F:hydrolase activity"/>
    <property type="evidence" value="ECO:0007669"/>
    <property type="project" value="UniProtKB-KW"/>
</dbReference>
<evidence type="ECO:0000313" key="3">
    <source>
        <dbReference type="Proteomes" id="UP000634136"/>
    </source>
</evidence>
<gene>
    <name evidence="2" type="ORF">G2W53_002450</name>
</gene>
<sequence>MHKFTCCGSRIVIECRAFGVSKTRAQEGVVRQEQSQAGPRMDLATSLVSEYIVAPIGRQVRYLTFPRRYFHQLEDQLNQLKEKREMIQHRVDDEIRNGCEIEAAVLVWMEKADETLDKAKDLIENSYRVKAGCSGLSSSNIIIRRRLSKRAREMSQYYAHIRDEGMLDKISYRLPLRVAVDSTFASRRGVISESRSSTLELVKFFSGL</sequence>
<dbReference type="OrthoDB" id="786439at2759"/>
<name>A0A834XHE1_9FABA</name>
<organism evidence="2 3">
    <name type="scientific">Senna tora</name>
    <dbReference type="NCBI Taxonomy" id="362788"/>
    <lineage>
        <taxon>Eukaryota</taxon>
        <taxon>Viridiplantae</taxon>
        <taxon>Streptophyta</taxon>
        <taxon>Embryophyta</taxon>
        <taxon>Tracheophyta</taxon>
        <taxon>Spermatophyta</taxon>
        <taxon>Magnoliopsida</taxon>
        <taxon>eudicotyledons</taxon>
        <taxon>Gunneridae</taxon>
        <taxon>Pentapetalae</taxon>
        <taxon>rosids</taxon>
        <taxon>fabids</taxon>
        <taxon>Fabales</taxon>
        <taxon>Fabaceae</taxon>
        <taxon>Caesalpinioideae</taxon>
        <taxon>Cassia clade</taxon>
        <taxon>Senna</taxon>
    </lineage>
</organism>
<dbReference type="Proteomes" id="UP000634136">
    <property type="component" value="Unassembled WGS sequence"/>
</dbReference>
<protein>
    <submittedName>
        <fullName evidence="2">Putative P-loop containing nucleoside triphosphate hydrolase, leucine-rich repeat domain, L</fullName>
    </submittedName>
</protein>
<reference evidence="2" key="1">
    <citation type="submission" date="2020-09" db="EMBL/GenBank/DDBJ databases">
        <title>Genome-Enabled Discovery of Anthraquinone Biosynthesis in Senna tora.</title>
        <authorList>
            <person name="Kang S.-H."/>
            <person name="Pandey R.P."/>
            <person name="Lee C.-M."/>
            <person name="Sim J.-S."/>
            <person name="Jeong J.-T."/>
            <person name="Choi B.-S."/>
            <person name="Jung M."/>
            <person name="Ginzburg D."/>
            <person name="Zhao K."/>
            <person name="Won S.Y."/>
            <person name="Oh T.-J."/>
            <person name="Yu Y."/>
            <person name="Kim N.-H."/>
            <person name="Lee O.R."/>
            <person name="Lee T.-H."/>
            <person name="Bashyal P."/>
            <person name="Kim T.-S."/>
            <person name="Lee W.-H."/>
            <person name="Kawkins C."/>
            <person name="Kim C.-K."/>
            <person name="Kim J.S."/>
            <person name="Ahn B.O."/>
            <person name="Rhee S.Y."/>
            <person name="Sohng J.K."/>
        </authorList>
    </citation>
    <scope>NUCLEOTIDE SEQUENCE</scope>
    <source>
        <tissue evidence="2">Leaf</tissue>
    </source>
</reference>
<dbReference type="EMBL" id="JAAIUW010000001">
    <property type="protein sequence ID" value="KAF7845545.1"/>
    <property type="molecule type" value="Genomic_DNA"/>
</dbReference>
<keyword evidence="1" id="KW-0175">Coiled coil</keyword>
<comment type="caution">
    <text evidence="2">The sequence shown here is derived from an EMBL/GenBank/DDBJ whole genome shotgun (WGS) entry which is preliminary data.</text>
</comment>
<evidence type="ECO:0000256" key="1">
    <source>
        <dbReference type="SAM" id="Coils"/>
    </source>
</evidence>
<proteinExistence type="predicted"/>
<evidence type="ECO:0000313" key="2">
    <source>
        <dbReference type="EMBL" id="KAF7845545.1"/>
    </source>
</evidence>
<dbReference type="AlphaFoldDB" id="A0A834XHE1"/>
<keyword evidence="2" id="KW-0378">Hydrolase</keyword>